<protein>
    <submittedName>
        <fullName evidence="1">Uncharacterized protein</fullName>
    </submittedName>
</protein>
<proteinExistence type="predicted"/>
<dbReference type="STRING" id="342668.A0A1B8GCB6"/>
<evidence type="ECO:0000313" key="1">
    <source>
        <dbReference type="EMBL" id="OBT93460.1"/>
    </source>
</evidence>
<keyword evidence="2" id="KW-1185">Reference proteome</keyword>
<dbReference type="OrthoDB" id="5210591at2759"/>
<dbReference type="GeneID" id="28842055"/>
<reference evidence="2" key="2">
    <citation type="journal article" date="2018" name="Nat. Commun.">
        <title>Extreme sensitivity to ultraviolet light in the fungal pathogen causing white-nose syndrome of bats.</title>
        <authorList>
            <person name="Palmer J.M."/>
            <person name="Drees K.P."/>
            <person name="Foster J.T."/>
            <person name="Lindner D.L."/>
        </authorList>
    </citation>
    <scope>NUCLEOTIDE SEQUENCE [LARGE SCALE GENOMIC DNA]</scope>
    <source>
        <strain evidence="2">UAMH 10579</strain>
    </source>
</reference>
<dbReference type="Proteomes" id="UP000091956">
    <property type="component" value="Unassembled WGS sequence"/>
</dbReference>
<dbReference type="EMBL" id="KV460253">
    <property type="protein sequence ID" value="OBT93460.1"/>
    <property type="molecule type" value="Genomic_DNA"/>
</dbReference>
<accession>A0A1B8GCB6</accession>
<name>A0A1B8GCB6_9PEZI</name>
<organism evidence="1 2">
    <name type="scientific">Pseudogymnoascus verrucosus</name>
    <dbReference type="NCBI Taxonomy" id="342668"/>
    <lineage>
        <taxon>Eukaryota</taxon>
        <taxon>Fungi</taxon>
        <taxon>Dikarya</taxon>
        <taxon>Ascomycota</taxon>
        <taxon>Pezizomycotina</taxon>
        <taxon>Leotiomycetes</taxon>
        <taxon>Thelebolales</taxon>
        <taxon>Thelebolaceae</taxon>
        <taxon>Pseudogymnoascus</taxon>
    </lineage>
</organism>
<evidence type="ECO:0000313" key="2">
    <source>
        <dbReference type="Proteomes" id="UP000091956"/>
    </source>
</evidence>
<dbReference type="AlphaFoldDB" id="A0A1B8GCB6"/>
<sequence length="398" mass="43983">MYTLPILRLKGVVGQIVPDATLESVHEIPSTHITRLYTLNISGSRQLLLSLQPSLAVRLLRNEQSLMLCEANLIQYLSKTPTGSTIKSPPKEEGPNGSLLSSLIPKMLKHSSNTKEMGYPYTIFEQVSGSSLSSQSIYLTVSERRHVDNQIGKLVRDLALITSPTGTFGPVLKVCGDPSAQGASPGAGAGGAETWPLAFDALAESILRDGEDMSVLLPYEIIRRQFSRLSWRLKAVTIPRLTLPDAGDDAVVLVARRLEEGLSPEDSVRVTGLRHWSRGVFGDPLMSSCFENPSEGFSTGWKGGADEDLIEDPEGANTRMMLYRCYRAIIDIVIEYYRPRNESSRFEMDARKRLTGVLTELETVDMEGNQTPKRNRTESMAAADMTMVKKLKMESDEE</sequence>
<gene>
    <name evidence="1" type="ORF">VE01_08669</name>
</gene>
<reference evidence="1 2" key="1">
    <citation type="submission" date="2016-03" db="EMBL/GenBank/DDBJ databases">
        <title>Comparative genomics of Pseudogymnoascus destructans, the fungus causing white-nose syndrome of bats.</title>
        <authorList>
            <person name="Palmer J.M."/>
            <person name="Drees K.P."/>
            <person name="Foster J.T."/>
            <person name="Lindner D.L."/>
        </authorList>
    </citation>
    <scope>NUCLEOTIDE SEQUENCE [LARGE SCALE GENOMIC DNA]</scope>
    <source>
        <strain evidence="1 2">UAMH 10579</strain>
    </source>
</reference>
<dbReference type="RefSeq" id="XP_018127193.1">
    <property type="nucleotide sequence ID" value="XM_018278090.1"/>
</dbReference>